<name>A0A811ULJ4_CERCA</name>
<dbReference type="EMBL" id="CAJHJT010000012">
    <property type="protein sequence ID" value="CAD6999621.1"/>
    <property type="molecule type" value="Genomic_DNA"/>
</dbReference>
<dbReference type="Proteomes" id="UP000606786">
    <property type="component" value="Unassembled WGS sequence"/>
</dbReference>
<reference evidence="2" key="1">
    <citation type="submission" date="2020-11" db="EMBL/GenBank/DDBJ databases">
        <authorList>
            <person name="Whitehead M."/>
        </authorList>
    </citation>
    <scope>NUCLEOTIDE SEQUENCE</scope>
    <source>
        <strain evidence="2">EGII</strain>
    </source>
</reference>
<comment type="caution">
    <text evidence="2">The sequence shown here is derived from an EMBL/GenBank/DDBJ whole genome shotgun (WGS) entry which is preliminary data.</text>
</comment>
<keyword evidence="3" id="KW-1185">Reference proteome</keyword>
<keyword evidence="1" id="KW-0812">Transmembrane</keyword>
<keyword evidence="1" id="KW-0472">Membrane</keyword>
<protein>
    <submittedName>
        <fullName evidence="2">(Mediterranean fruit fly) hypothetical protein</fullName>
    </submittedName>
</protein>
<evidence type="ECO:0000313" key="3">
    <source>
        <dbReference type="Proteomes" id="UP000606786"/>
    </source>
</evidence>
<dbReference type="AlphaFoldDB" id="A0A811ULJ4"/>
<proteinExistence type="predicted"/>
<feature type="transmembrane region" description="Helical" evidence="1">
    <location>
        <begin position="69"/>
        <end position="92"/>
    </location>
</feature>
<gene>
    <name evidence="2" type="ORF">CCAP1982_LOCUS8153</name>
</gene>
<organism evidence="2 3">
    <name type="scientific">Ceratitis capitata</name>
    <name type="common">Mediterranean fruit fly</name>
    <name type="synonym">Tephritis capitata</name>
    <dbReference type="NCBI Taxonomy" id="7213"/>
    <lineage>
        <taxon>Eukaryota</taxon>
        <taxon>Metazoa</taxon>
        <taxon>Ecdysozoa</taxon>
        <taxon>Arthropoda</taxon>
        <taxon>Hexapoda</taxon>
        <taxon>Insecta</taxon>
        <taxon>Pterygota</taxon>
        <taxon>Neoptera</taxon>
        <taxon>Endopterygota</taxon>
        <taxon>Diptera</taxon>
        <taxon>Brachycera</taxon>
        <taxon>Muscomorpha</taxon>
        <taxon>Tephritoidea</taxon>
        <taxon>Tephritidae</taxon>
        <taxon>Ceratitis</taxon>
        <taxon>Ceratitis</taxon>
    </lineage>
</organism>
<evidence type="ECO:0000313" key="2">
    <source>
        <dbReference type="EMBL" id="CAD6999621.1"/>
    </source>
</evidence>
<accession>A0A811ULJ4</accession>
<sequence length="104" mass="11816">MAFAGCRLSVVGFWLSAEDKQLRLTATGSSCTTLHSNRIIAACNKRSIYFRGDGENEHIIYSNIIKRIIYAYIYILYLHIYIPHAIVLHAIVERGSSKRGSRQL</sequence>
<keyword evidence="1" id="KW-1133">Transmembrane helix</keyword>
<evidence type="ECO:0000256" key="1">
    <source>
        <dbReference type="SAM" id="Phobius"/>
    </source>
</evidence>